<keyword evidence="2" id="KW-1185">Reference proteome</keyword>
<name>A7EDR6_SCLS1</name>
<proteinExistence type="predicted"/>
<reference evidence="2" key="1">
    <citation type="journal article" date="2011" name="PLoS Genet.">
        <title>Genomic analysis of the necrotrophic fungal pathogens Sclerotinia sclerotiorum and Botrytis cinerea.</title>
        <authorList>
            <person name="Amselem J."/>
            <person name="Cuomo C.A."/>
            <person name="van Kan J.A."/>
            <person name="Viaud M."/>
            <person name="Benito E.P."/>
            <person name="Couloux A."/>
            <person name="Coutinho P.M."/>
            <person name="de Vries R.P."/>
            <person name="Dyer P.S."/>
            <person name="Fillinger S."/>
            <person name="Fournier E."/>
            <person name="Gout L."/>
            <person name="Hahn M."/>
            <person name="Kohn L."/>
            <person name="Lapalu N."/>
            <person name="Plummer K.M."/>
            <person name="Pradier J.M."/>
            <person name="Quevillon E."/>
            <person name="Sharon A."/>
            <person name="Simon A."/>
            <person name="ten Have A."/>
            <person name="Tudzynski B."/>
            <person name="Tudzynski P."/>
            <person name="Wincker P."/>
            <person name="Andrew M."/>
            <person name="Anthouard V."/>
            <person name="Beever R.E."/>
            <person name="Beffa R."/>
            <person name="Benoit I."/>
            <person name="Bouzid O."/>
            <person name="Brault B."/>
            <person name="Chen Z."/>
            <person name="Choquer M."/>
            <person name="Collemare J."/>
            <person name="Cotton P."/>
            <person name="Danchin E.G."/>
            <person name="Da Silva C."/>
            <person name="Gautier A."/>
            <person name="Giraud C."/>
            <person name="Giraud T."/>
            <person name="Gonzalez C."/>
            <person name="Grossetete S."/>
            <person name="Guldener U."/>
            <person name="Henrissat B."/>
            <person name="Howlett B.J."/>
            <person name="Kodira C."/>
            <person name="Kretschmer M."/>
            <person name="Lappartient A."/>
            <person name="Leroch M."/>
            <person name="Levis C."/>
            <person name="Mauceli E."/>
            <person name="Neuveglise C."/>
            <person name="Oeser B."/>
            <person name="Pearson M."/>
            <person name="Poulain J."/>
            <person name="Poussereau N."/>
            <person name="Quesneville H."/>
            <person name="Rascle C."/>
            <person name="Schumacher J."/>
            <person name="Segurens B."/>
            <person name="Sexton A."/>
            <person name="Silva E."/>
            <person name="Sirven C."/>
            <person name="Soanes D.M."/>
            <person name="Talbot N.J."/>
            <person name="Templeton M."/>
            <person name="Yandava C."/>
            <person name="Yarden O."/>
            <person name="Zeng Q."/>
            <person name="Rollins J.A."/>
            <person name="Lebrun M.H."/>
            <person name="Dickman M."/>
        </authorList>
    </citation>
    <scope>NUCLEOTIDE SEQUENCE [LARGE SCALE GENOMIC DNA]</scope>
    <source>
        <strain evidence="2">ATCC 18683 / 1980 / Ss-1</strain>
    </source>
</reference>
<dbReference type="RefSeq" id="XP_001595367.1">
    <property type="nucleotide sequence ID" value="XM_001595317.1"/>
</dbReference>
<dbReference type="Proteomes" id="UP000001312">
    <property type="component" value="Unassembled WGS sequence"/>
</dbReference>
<dbReference type="GeneID" id="5491459"/>
<accession>A7EDR6</accession>
<sequence>MFFPYRLLMTEDFRFENAFTHSPITQVQLPFIGWLLLEDCLDATLYEPSKSTTQMVPLVFRDYVTRYFYISPDVELLNRQDNNLRSNLRPNMKAKRKVTLSIALLRDGQRIEGRLVYLCQDFIIIKPDIENGGDDIVTKRSLSADRSVQQTIHSPII</sequence>
<dbReference type="HOGENOM" id="CLU_1678996_0_0_1"/>
<gene>
    <name evidence="1" type="ORF">SS1G_03456</name>
</gene>
<dbReference type="InParanoid" id="A7EDR6"/>
<dbReference type="AlphaFoldDB" id="A7EDR6"/>
<evidence type="ECO:0000313" key="2">
    <source>
        <dbReference type="Proteomes" id="UP000001312"/>
    </source>
</evidence>
<dbReference type="KEGG" id="ssl:SS1G_03456"/>
<dbReference type="EMBL" id="CH476624">
    <property type="protein sequence ID" value="EDO00982.1"/>
    <property type="molecule type" value="Genomic_DNA"/>
</dbReference>
<organism evidence="1 2">
    <name type="scientific">Sclerotinia sclerotiorum (strain ATCC 18683 / 1980 / Ss-1)</name>
    <name type="common">White mold</name>
    <name type="synonym">Whetzelinia sclerotiorum</name>
    <dbReference type="NCBI Taxonomy" id="665079"/>
    <lineage>
        <taxon>Eukaryota</taxon>
        <taxon>Fungi</taxon>
        <taxon>Dikarya</taxon>
        <taxon>Ascomycota</taxon>
        <taxon>Pezizomycotina</taxon>
        <taxon>Leotiomycetes</taxon>
        <taxon>Helotiales</taxon>
        <taxon>Sclerotiniaceae</taxon>
        <taxon>Sclerotinia</taxon>
    </lineage>
</organism>
<protein>
    <submittedName>
        <fullName evidence="1">Uncharacterized protein</fullName>
    </submittedName>
</protein>
<evidence type="ECO:0000313" key="1">
    <source>
        <dbReference type="EMBL" id="EDO00982.1"/>
    </source>
</evidence>